<dbReference type="InterPro" id="IPR015168">
    <property type="entry name" value="SsuA/THI5"/>
</dbReference>
<comment type="caution">
    <text evidence="3">The sequence shown here is derived from an EMBL/GenBank/DDBJ whole genome shotgun (WGS) entry which is preliminary data.</text>
</comment>
<dbReference type="InterPro" id="IPR001638">
    <property type="entry name" value="Solute-binding_3/MltF_N"/>
</dbReference>
<dbReference type="InterPro" id="IPR006311">
    <property type="entry name" value="TAT_signal"/>
</dbReference>
<feature type="domain" description="Solute-binding protein family 3/N-terminal" evidence="2">
    <location>
        <begin position="92"/>
        <end position="302"/>
    </location>
</feature>
<dbReference type="Pfam" id="PF09084">
    <property type="entry name" value="NMT1"/>
    <property type="match status" value="1"/>
</dbReference>
<evidence type="ECO:0000259" key="2">
    <source>
        <dbReference type="SMART" id="SM00062"/>
    </source>
</evidence>
<accession>A0A8I1G935</accession>
<evidence type="ECO:0000313" key="3">
    <source>
        <dbReference type="EMBL" id="MBJ7542807.1"/>
    </source>
</evidence>
<comment type="similarity">
    <text evidence="1">Belongs to the bacterial solute-binding protein SsuA/TauA family.</text>
</comment>
<dbReference type="RefSeq" id="WP_052037051.1">
    <property type="nucleotide sequence ID" value="NZ_JAEMUK010000008.1"/>
</dbReference>
<protein>
    <submittedName>
        <fullName evidence="3">ABC transporter substrate-binding protein</fullName>
    </submittedName>
</protein>
<dbReference type="SUPFAM" id="SSF53850">
    <property type="entry name" value="Periplasmic binding protein-like II"/>
    <property type="match status" value="1"/>
</dbReference>
<evidence type="ECO:0000313" key="4">
    <source>
        <dbReference type="Proteomes" id="UP000623250"/>
    </source>
</evidence>
<sequence length="375" mass="39899">MTHDTSDAEDAVKEVPADKQPAISRRAILTGAGAVALAAPFVLSARGSVAGPISAFPTGLPDSAVCRVADSVAATGPLKKVSLAWNAGAACLVGITTTKEKGIFAKHGLDVELVNFSGSTDQLLETIATGKADAAVGMALRWLKPLEGGFDVKIVGSTHGGCLRLLVPATSDIKKLEDLKGKTVAVSDMNSPSKNFFSVRLKKAGLDPERDVDFRPFPLPLLRTAVEKGEAHALAENDPMPYLWLKDGQFVEISSNLTDEYANRVCCLIGVRGTTLREDKSTASAIVRALVEGATYAHHNPEEAAATYVPYTAGKVTVEDVTTLAKYHTHGHHPNGADLKKELTLYAEELRLVNVLKPSTDIGKYVERIYADVLS</sequence>
<keyword evidence="4" id="KW-1185">Reference proteome</keyword>
<dbReference type="PANTHER" id="PTHR30024">
    <property type="entry name" value="ALIPHATIC SULFONATES-BINDING PROTEIN-RELATED"/>
    <property type="match status" value="1"/>
</dbReference>
<proteinExistence type="inferred from homology"/>
<reference evidence="3 4" key="1">
    <citation type="submission" date="2020-12" db="EMBL/GenBank/DDBJ databases">
        <title>Revised draft genomes of Rhodomicrobium vannielii ATCC 17100 and Rhodomicrobium udaipurense JA643.</title>
        <authorList>
            <person name="Conners E.M."/>
            <person name="Davenport E.J."/>
            <person name="Bose A."/>
        </authorList>
    </citation>
    <scope>NUCLEOTIDE SEQUENCE [LARGE SCALE GENOMIC DNA]</scope>
    <source>
        <strain evidence="3 4">JA643</strain>
    </source>
</reference>
<dbReference type="EMBL" id="JAEMUK010000008">
    <property type="protein sequence ID" value="MBJ7542807.1"/>
    <property type="molecule type" value="Genomic_DNA"/>
</dbReference>
<dbReference type="Gene3D" id="3.40.190.10">
    <property type="entry name" value="Periplasmic binding protein-like II"/>
    <property type="match status" value="2"/>
</dbReference>
<dbReference type="SMART" id="SM00062">
    <property type="entry name" value="PBPb"/>
    <property type="match status" value="1"/>
</dbReference>
<dbReference type="AlphaFoldDB" id="A0A8I1G935"/>
<name>A0A8I1G935_9HYPH</name>
<organism evidence="3 4">
    <name type="scientific">Rhodomicrobium udaipurense</name>
    <dbReference type="NCBI Taxonomy" id="1202716"/>
    <lineage>
        <taxon>Bacteria</taxon>
        <taxon>Pseudomonadati</taxon>
        <taxon>Pseudomonadota</taxon>
        <taxon>Alphaproteobacteria</taxon>
        <taxon>Hyphomicrobiales</taxon>
        <taxon>Hyphomicrobiaceae</taxon>
        <taxon>Rhodomicrobium</taxon>
    </lineage>
</organism>
<dbReference type="PROSITE" id="PS51318">
    <property type="entry name" value="TAT"/>
    <property type="match status" value="1"/>
</dbReference>
<dbReference type="PANTHER" id="PTHR30024:SF21">
    <property type="entry name" value="ABC TRANSPORTER SUBSTRATE-BINDING PROTEIN"/>
    <property type="match status" value="1"/>
</dbReference>
<gene>
    <name evidence="3" type="ORF">JDN41_04475</name>
</gene>
<dbReference type="Proteomes" id="UP000623250">
    <property type="component" value="Unassembled WGS sequence"/>
</dbReference>
<evidence type="ECO:0000256" key="1">
    <source>
        <dbReference type="ARBA" id="ARBA00010742"/>
    </source>
</evidence>